<dbReference type="AlphaFoldDB" id="A0A5B0NQ05"/>
<accession>A0A5B0NQ05</accession>
<proteinExistence type="predicted"/>
<name>A0A5B0NQ05_PUCGR</name>
<organism evidence="2 5">
    <name type="scientific">Puccinia graminis f. sp. tritici</name>
    <dbReference type="NCBI Taxonomy" id="56615"/>
    <lineage>
        <taxon>Eukaryota</taxon>
        <taxon>Fungi</taxon>
        <taxon>Dikarya</taxon>
        <taxon>Basidiomycota</taxon>
        <taxon>Pucciniomycotina</taxon>
        <taxon>Pucciniomycetes</taxon>
        <taxon>Pucciniales</taxon>
        <taxon>Pucciniaceae</taxon>
        <taxon>Puccinia</taxon>
    </lineage>
</organism>
<feature type="compositionally biased region" description="Polar residues" evidence="1">
    <location>
        <begin position="20"/>
        <end position="45"/>
    </location>
</feature>
<dbReference type="Proteomes" id="UP000325313">
    <property type="component" value="Unassembled WGS sequence"/>
</dbReference>
<evidence type="ECO:0000256" key="1">
    <source>
        <dbReference type="SAM" id="MobiDB-lite"/>
    </source>
</evidence>
<evidence type="ECO:0000313" key="2">
    <source>
        <dbReference type="EMBL" id="KAA1090983.1"/>
    </source>
</evidence>
<keyword evidence="5" id="KW-1185">Reference proteome</keyword>
<comment type="caution">
    <text evidence="2">The sequence shown here is derived from an EMBL/GenBank/DDBJ whole genome shotgun (WGS) entry which is preliminary data.</text>
</comment>
<dbReference type="EMBL" id="VDEP01000044">
    <property type="protein sequence ID" value="KAA1134856.1"/>
    <property type="molecule type" value="Genomic_DNA"/>
</dbReference>
<evidence type="ECO:0000313" key="5">
    <source>
        <dbReference type="Proteomes" id="UP000324748"/>
    </source>
</evidence>
<evidence type="ECO:0000313" key="6">
    <source>
        <dbReference type="Proteomes" id="UP000325313"/>
    </source>
</evidence>
<dbReference type="Proteomes" id="UP000324748">
    <property type="component" value="Unassembled WGS sequence"/>
</dbReference>
<evidence type="ECO:0000313" key="4">
    <source>
        <dbReference type="EMBL" id="KAA1134856.1"/>
    </source>
</evidence>
<reference evidence="5 6" key="1">
    <citation type="submission" date="2019-05" db="EMBL/GenBank/DDBJ databases">
        <title>Emergence of the Ug99 lineage of the wheat stem rust pathogen through somatic hybridization.</title>
        <authorList>
            <person name="Li F."/>
            <person name="Upadhyaya N.M."/>
            <person name="Sperschneider J."/>
            <person name="Matny O."/>
            <person name="Nguyen-Phuc H."/>
            <person name="Mago R."/>
            <person name="Raley C."/>
            <person name="Miller M.E."/>
            <person name="Silverstein K.A.T."/>
            <person name="Henningsen E."/>
            <person name="Hirsch C.D."/>
            <person name="Visser B."/>
            <person name="Pretorius Z.A."/>
            <person name="Steffenson B.J."/>
            <person name="Schwessinger B."/>
            <person name="Dodds P.N."/>
            <person name="Figueroa M."/>
        </authorList>
    </citation>
    <scope>NUCLEOTIDE SEQUENCE [LARGE SCALE GENOMIC DNA]</scope>
    <source>
        <strain evidence="2">21-0</strain>
        <strain evidence="3 6">Ug99</strain>
    </source>
</reference>
<protein>
    <submittedName>
        <fullName evidence="2">Uncharacterized protein</fullName>
    </submittedName>
</protein>
<dbReference type="EMBL" id="VDEP01000177">
    <property type="protein sequence ID" value="KAA1125559.1"/>
    <property type="molecule type" value="Genomic_DNA"/>
</dbReference>
<gene>
    <name evidence="2" type="ORF">PGT21_019884</name>
    <name evidence="4" type="ORF">PGTUg99_005038</name>
    <name evidence="3" type="ORF">PGTUg99_019655</name>
</gene>
<evidence type="ECO:0000313" key="3">
    <source>
        <dbReference type="EMBL" id="KAA1125559.1"/>
    </source>
</evidence>
<feature type="region of interest" description="Disordered" evidence="1">
    <location>
        <begin position="1"/>
        <end position="51"/>
    </location>
</feature>
<sequence length="130" mass="14322">MADRLVRPIHANNGRPEEVVTNSRPSSFGESPTTKNMRSPPTTVSGRDGEGLGYTSARASILVQPNTIQINNSVGHLSPRTKEALIAERFPLRIYLVPSERVVGYTCLNAEQLSQHLHRAYLVESADLEL</sequence>
<dbReference type="EMBL" id="VSWC01000092">
    <property type="protein sequence ID" value="KAA1090983.1"/>
    <property type="molecule type" value="Genomic_DNA"/>
</dbReference>